<evidence type="ECO:0000256" key="1">
    <source>
        <dbReference type="ARBA" id="ARBA00000822"/>
    </source>
</evidence>
<dbReference type="InterPro" id="IPR029070">
    <property type="entry name" value="Chitinase_insertion_sf"/>
</dbReference>
<keyword evidence="4" id="KW-0119">Carbohydrate metabolism</keyword>
<dbReference type="PANTHER" id="PTHR11177:SF392">
    <property type="entry name" value="HAP41P"/>
    <property type="match status" value="1"/>
</dbReference>
<proteinExistence type="inferred from homology"/>
<evidence type="ECO:0000313" key="10">
    <source>
        <dbReference type="EMBL" id="KJA30146.1"/>
    </source>
</evidence>
<accession>A0A0D2PPT6</accession>
<dbReference type="InterPro" id="IPR001579">
    <property type="entry name" value="Glyco_hydro_18_chit_AS"/>
</dbReference>
<dbReference type="EMBL" id="KN817518">
    <property type="protein sequence ID" value="KJA30146.1"/>
    <property type="molecule type" value="Genomic_DNA"/>
</dbReference>
<dbReference type="InterPro" id="IPR011583">
    <property type="entry name" value="Chitinase_II/V-like_cat"/>
</dbReference>
<dbReference type="OrthoDB" id="73875at2759"/>
<dbReference type="GO" id="GO:0008843">
    <property type="term" value="F:endochitinase activity"/>
    <property type="evidence" value="ECO:0007669"/>
    <property type="project" value="UniProtKB-EC"/>
</dbReference>
<evidence type="ECO:0000256" key="2">
    <source>
        <dbReference type="ARBA" id="ARBA00022801"/>
    </source>
</evidence>
<organism evidence="10 11">
    <name type="scientific">Hypholoma sublateritium (strain FD-334 SS-4)</name>
    <dbReference type="NCBI Taxonomy" id="945553"/>
    <lineage>
        <taxon>Eukaryota</taxon>
        <taxon>Fungi</taxon>
        <taxon>Dikarya</taxon>
        <taxon>Basidiomycota</taxon>
        <taxon>Agaricomycotina</taxon>
        <taxon>Agaricomycetes</taxon>
        <taxon>Agaricomycetidae</taxon>
        <taxon>Agaricales</taxon>
        <taxon>Agaricineae</taxon>
        <taxon>Strophariaceae</taxon>
        <taxon>Hypholoma</taxon>
    </lineage>
</organism>
<sequence>MAYYPDWLGSTFPPSKIDFDRFHWLDFAFAVPDSDMTLKWDDPGAPELLTELVTAAHNTSTKVKLSIGGWTGSKYFSSAVASHASRSTFVDNIAKTYYSFELDGIDIDWEYPGKKGDSGDHFHSTDSANFLSFLQLLRAKLPPNAVISAAVETTTFASNNGEPMTDLSEFAKVLDWVLIMNYDVWGSSGNPGPNAPLHDACNNSTQPDANAVAAYDAWTSANFPANKLVLGLPSYGYLSSSTAERLRTRSMSPSSEGDGAGFITAVSEDGGSDDQVQFRNLIEQGILVRSAGSSIDSSSPKFVGSGGFERSWDDCSDTPFLRSASSGQVISYDDPESLAMKAAFSKGVGMRGINLFDVHGDTDEWDLTDSVRKSLI</sequence>
<dbReference type="Gene3D" id="3.20.20.80">
    <property type="entry name" value="Glycosidases"/>
    <property type="match status" value="1"/>
</dbReference>
<keyword evidence="3" id="KW-0146">Chitin degradation</keyword>
<evidence type="ECO:0000256" key="4">
    <source>
        <dbReference type="ARBA" id="ARBA00023277"/>
    </source>
</evidence>
<comment type="catalytic activity">
    <reaction evidence="1">
        <text>Random endo-hydrolysis of N-acetyl-beta-D-glucosaminide (1-&gt;4)-beta-linkages in chitin and chitodextrins.</text>
        <dbReference type="EC" id="3.2.1.14"/>
    </reaction>
</comment>
<evidence type="ECO:0000256" key="6">
    <source>
        <dbReference type="ARBA" id="ARBA00023326"/>
    </source>
</evidence>
<keyword evidence="5 7" id="KW-0326">Glycosidase</keyword>
<dbReference type="STRING" id="945553.A0A0D2PPT6"/>
<protein>
    <submittedName>
        <fullName evidence="10">Glycoside hydrolase family 18 protein</fullName>
    </submittedName>
</protein>
<evidence type="ECO:0000259" key="9">
    <source>
        <dbReference type="PROSITE" id="PS51910"/>
    </source>
</evidence>
<dbReference type="GO" id="GO:0000272">
    <property type="term" value="P:polysaccharide catabolic process"/>
    <property type="evidence" value="ECO:0007669"/>
    <property type="project" value="UniProtKB-KW"/>
</dbReference>
<comment type="similarity">
    <text evidence="8">Belongs to the glycosyl hydrolase 18 family.</text>
</comment>
<dbReference type="PROSITE" id="PS51910">
    <property type="entry name" value="GH18_2"/>
    <property type="match status" value="1"/>
</dbReference>
<dbReference type="SUPFAM" id="SSF51445">
    <property type="entry name" value="(Trans)glycosidases"/>
    <property type="match status" value="1"/>
</dbReference>
<evidence type="ECO:0000313" key="11">
    <source>
        <dbReference type="Proteomes" id="UP000054270"/>
    </source>
</evidence>
<dbReference type="InterPro" id="IPR017853">
    <property type="entry name" value="GH"/>
</dbReference>
<name>A0A0D2PPT6_HYPSF</name>
<evidence type="ECO:0000256" key="3">
    <source>
        <dbReference type="ARBA" id="ARBA00023024"/>
    </source>
</evidence>
<dbReference type="Pfam" id="PF00704">
    <property type="entry name" value="Glyco_hydro_18"/>
    <property type="match status" value="1"/>
</dbReference>
<feature type="domain" description="GH18" evidence="9">
    <location>
        <begin position="1"/>
        <end position="376"/>
    </location>
</feature>
<keyword evidence="2 7" id="KW-0378">Hydrolase</keyword>
<dbReference type="PROSITE" id="PS01095">
    <property type="entry name" value="GH18_1"/>
    <property type="match status" value="1"/>
</dbReference>
<dbReference type="Gene3D" id="3.10.50.10">
    <property type="match status" value="1"/>
</dbReference>
<keyword evidence="11" id="KW-1185">Reference proteome</keyword>
<dbReference type="SMART" id="SM00636">
    <property type="entry name" value="Glyco_18"/>
    <property type="match status" value="1"/>
</dbReference>
<evidence type="ECO:0000256" key="8">
    <source>
        <dbReference type="RuleBase" id="RU004453"/>
    </source>
</evidence>
<reference evidence="11" key="1">
    <citation type="submission" date="2014-04" db="EMBL/GenBank/DDBJ databases">
        <title>Evolutionary Origins and Diversification of the Mycorrhizal Mutualists.</title>
        <authorList>
            <consortium name="DOE Joint Genome Institute"/>
            <consortium name="Mycorrhizal Genomics Consortium"/>
            <person name="Kohler A."/>
            <person name="Kuo A."/>
            <person name="Nagy L.G."/>
            <person name="Floudas D."/>
            <person name="Copeland A."/>
            <person name="Barry K.W."/>
            <person name="Cichocki N."/>
            <person name="Veneault-Fourrey C."/>
            <person name="LaButti K."/>
            <person name="Lindquist E.A."/>
            <person name="Lipzen A."/>
            <person name="Lundell T."/>
            <person name="Morin E."/>
            <person name="Murat C."/>
            <person name="Riley R."/>
            <person name="Ohm R."/>
            <person name="Sun H."/>
            <person name="Tunlid A."/>
            <person name="Henrissat B."/>
            <person name="Grigoriev I.V."/>
            <person name="Hibbett D.S."/>
            <person name="Martin F."/>
        </authorList>
    </citation>
    <scope>NUCLEOTIDE SEQUENCE [LARGE SCALE GENOMIC DNA]</scope>
    <source>
        <strain evidence="11">FD-334 SS-4</strain>
    </source>
</reference>
<dbReference type="GO" id="GO:0008061">
    <property type="term" value="F:chitin binding"/>
    <property type="evidence" value="ECO:0007669"/>
    <property type="project" value="InterPro"/>
</dbReference>
<dbReference type="PANTHER" id="PTHR11177">
    <property type="entry name" value="CHITINASE"/>
    <property type="match status" value="1"/>
</dbReference>
<dbReference type="GO" id="GO:0006032">
    <property type="term" value="P:chitin catabolic process"/>
    <property type="evidence" value="ECO:0007669"/>
    <property type="project" value="UniProtKB-KW"/>
</dbReference>
<gene>
    <name evidence="10" type="ORF">HYPSUDRAFT_126797</name>
</gene>
<dbReference type="InterPro" id="IPR001223">
    <property type="entry name" value="Glyco_hydro18_cat"/>
</dbReference>
<dbReference type="OMA" id="PWTKLDH"/>
<evidence type="ECO:0000256" key="7">
    <source>
        <dbReference type="RuleBase" id="RU000489"/>
    </source>
</evidence>
<dbReference type="InterPro" id="IPR050314">
    <property type="entry name" value="Glycosyl_Hydrlase_18"/>
</dbReference>
<evidence type="ECO:0000256" key="5">
    <source>
        <dbReference type="ARBA" id="ARBA00023295"/>
    </source>
</evidence>
<dbReference type="GO" id="GO:0005576">
    <property type="term" value="C:extracellular region"/>
    <property type="evidence" value="ECO:0007669"/>
    <property type="project" value="TreeGrafter"/>
</dbReference>
<dbReference type="Proteomes" id="UP000054270">
    <property type="component" value="Unassembled WGS sequence"/>
</dbReference>
<keyword evidence="6" id="KW-0624">Polysaccharide degradation</keyword>
<dbReference type="AlphaFoldDB" id="A0A0D2PPT6"/>